<sequence length="127" mass="13393">MPDEQNHIPQPEEEEEAGLYDGPRGPLGTVLDPVGKGLQTVLSPVGAGVGVLTKPIAKGVGGITRPVIGPATGHKEEKMEVIGGNNKDSYVHGKDSLGKREQTADNPLGLDQTGKWGFRNEDEDGDQ</sequence>
<organism evidence="2 3">
    <name type="scientific">Trichodelitschia bisporula</name>
    <dbReference type="NCBI Taxonomy" id="703511"/>
    <lineage>
        <taxon>Eukaryota</taxon>
        <taxon>Fungi</taxon>
        <taxon>Dikarya</taxon>
        <taxon>Ascomycota</taxon>
        <taxon>Pezizomycotina</taxon>
        <taxon>Dothideomycetes</taxon>
        <taxon>Dothideomycetes incertae sedis</taxon>
        <taxon>Phaeotrichales</taxon>
        <taxon>Phaeotrichaceae</taxon>
        <taxon>Trichodelitschia</taxon>
    </lineage>
</organism>
<name>A0A6G1I7Z1_9PEZI</name>
<dbReference type="Proteomes" id="UP000799640">
    <property type="component" value="Unassembled WGS sequence"/>
</dbReference>
<proteinExistence type="predicted"/>
<dbReference type="OrthoDB" id="3902208at2759"/>
<reference evidence="2" key="1">
    <citation type="journal article" date="2020" name="Stud. Mycol.">
        <title>101 Dothideomycetes genomes: a test case for predicting lifestyles and emergence of pathogens.</title>
        <authorList>
            <person name="Haridas S."/>
            <person name="Albert R."/>
            <person name="Binder M."/>
            <person name="Bloem J."/>
            <person name="Labutti K."/>
            <person name="Salamov A."/>
            <person name="Andreopoulos B."/>
            <person name="Baker S."/>
            <person name="Barry K."/>
            <person name="Bills G."/>
            <person name="Bluhm B."/>
            <person name="Cannon C."/>
            <person name="Castanera R."/>
            <person name="Culley D."/>
            <person name="Daum C."/>
            <person name="Ezra D."/>
            <person name="Gonzalez J."/>
            <person name="Henrissat B."/>
            <person name="Kuo A."/>
            <person name="Liang C."/>
            <person name="Lipzen A."/>
            <person name="Lutzoni F."/>
            <person name="Magnuson J."/>
            <person name="Mondo S."/>
            <person name="Nolan M."/>
            <person name="Ohm R."/>
            <person name="Pangilinan J."/>
            <person name="Park H.-J."/>
            <person name="Ramirez L."/>
            <person name="Alfaro M."/>
            <person name="Sun H."/>
            <person name="Tritt A."/>
            <person name="Yoshinaga Y."/>
            <person name="Zwiers L.-H."/>
            <person name="Turgeon B."/>
            <person name="Goodwin S."/>
            <person name="Spatafora J."/>
            <person name="Crous P."/>
            <person name="Grigoriev I."/>
        </authorList>
    </citation>
    <scope>NUCLEOTIDE SEQUENCE</scope>
    <source>
        <strain evidence="2">CBS 262.69</strain>
    </source>
</reference>
<accession>A0A6G1I7Z1</accession>
<feature type="region of interest" description="Disordered" evidence="1">
    <location>
        <begin position="1"/>
        <end position="28"/>
    </location>
</feature>
<dbReference type="AlphaFoldDB" id="A0A6G1I7Z1"/>
<gene>
    <name evidence="2" type="ORF">EJ06DRAFT_578967</name>
</gene>
<protein>
    <submittedName>
        <fullName evidence="2">Uncharacterized protein</fullName>
    </submittedName>
</protein>
<dbReference type="EMBL" id="ML996688">
    <property type="protein sequence ID" value="KAF2404311.1"/>
    <property type="molecule type" value="Genomic_DNA"/>
</dbReference>
<feature type="compositionally biased region" description="Basic and acidic residues" evidence="1">
    <location>
        <begin position="89"/>
        <end position="103"/>
    </location>
</feature>
<evidence type="ECO:0000256" key="1">
    <source>
        <dbReference type="SAM" id="MobiDB-lite"/>
    </source>
</evidence>
<keyword evidence="3" id="KW-1185">Reference proteome</keyword>
<evidence type="ECO:0000313" key="2">
    <source>
        <dbReference type="EMBL" id="KAF2404311.1"/>
    </source>
</evidence>
<evidence type="ECO:0000313" key="3">
    <source>
        <dbReference type="Proteomes" id="UP000799640"/>
    </source>
</evidence>
<feature type="region of interest" description="Disordered" evidence="1">
    <location>
        <begin position="83"/>
        <end position="127"/>
    </location>
</feature>